<name>A0A430HHP7_9BURK</name>
<keyword evidence="1" id="KW-0812">Transmembrane</keyword>
<evidence type="ECO:0000256" key="1">
    <source>
        <dbReference type="SAM" id="Phobius"/>
    </source>
</evidence>
<keyword evidence="1" id="KW-0472">Membrane</keyword>
<keyword evidence="1" id="KW-1133">Transmembrane helix</keyword>
<dbReference type="GO" id="GO:0016020">
    <property type="term" value="C:membrane"/>
    <property type="evidence" value="ECO:0007669"/>
    <property type="project" value="InterPro"/>
</dbReference>
<evidence type="ECO:0000313" key="4">
    <source>
        <dbReference type="Proteomes" id="UP000278085"/>
    </source>
</evidence>
<dbReference type="Gene3D" id="3.30.565.10">
    <property type="entry name" value="Histidine kinase-like ATPase, C-terminal domain"/>
    <property type="match status" value="1"/>
</dbReference>
<feature type="transmembrane region" description="Helical" evidence="1">
    <location>
        <begin position="21"/>
        <end position="41"/>
    </location>
</feature>
<feature type="transmembrane region" description="Helical" evidence="1">
    <location>
        <begin position="139"/>
        <end position="159"/>
    </location>
</feature>
<dbReference type="Pfam" id="PF06580">
    <property type="entry name" value="His_kinase"/>
    <property type="match status" value="1"/>
</dbReference>
<dbReference type="InterPro" id="IPR036890">
    <property type="entry name" value="HATPase_C_sf"/>
</dbReference>
<proteinExistence type="predicted"/>
<keyword evidence="3" id="KW-0418">Kinase</keyword>
<feature type="transmembrane region" description="Helical" evidence="1">
    <location>
        <begin position="61"/>
        <end position="79"/>
    </location>
</feature>
<evidence type="ECO:0000259" key="2">
    <source>
        <dbReference type="Pfam" id="PF06580"/>
    </source>
</evidence>
<dbReference type="InterPro" id="IPR010559">
    <property type="entry name" value="Sig_transdc_His_kin_internal"/>
</dbReference>
<evidence type="ECO:0000313" key="3">
    <source>
        <dbReference type="EMBL" id="RSZ57057.1"/>
    </source>
</evidence>
<protein>
    <submittedName>
        <fullName evidence="3">Sensor histidine kinase</fullName>
    </submittedName>
</protein>
<comment type="caution">
    <text evidence="3">The sequence shown here is derived from an EMBL/GenBank/DDBJ whole genome shotgun (WGS) entry which is preliminary data.</text>
</comment>
<dbReference type="EMBL" id="RXLQ01000012">
    <property type="protein sequence ID" value="RSZ57057.1"/>
    <property type="molecule type" value="Genomic_DNA"/>
</dbReference>
<sequence length="374" mass="41017">MSTATHPRLTLSAPARELLRASAIIVGVWSALIALGALGNYSDLLRRGEGKSYALLLWRWWREHTLLILFSCACHALFTTRPAALGSMRSIGRLHLLAVAILVPLIRLVSSYFELRDAGPDPGLHAALRETVESQGLTWFMDFAWVTFTYSAVVAACSWRQGRLRQRDNLKLSLELEQQRLLALRGQLEPHFLFNALNAISALVRADDKRVALGGIGHLSELLRYALQASERDYVALADECRFVDDYLALQKLRYGERLQLAIEADPQALAVGQVPPLLLQPLIENAMRHDLDCHDGPSDIRLLLRAAGTRLSIHVSNPVAAARSANPGLGLGLRQTRARLQLSYGGAAILHAGEHGGRFAVAIDLPLYPGAAA</sequence>
<dbReference type="PANTHER" id="PTHR34220:SF7">
    <property type="entry name" value="SENSOR HISTIDINE KINASE YPDA"/>
    <property type="match status" value="1"/>
</dbReference>
<dbReference type="Proteomes" id="UP000278085">
    <property type="component" value="Unassembled WGS sequence"/>
</dbReference>
<feature type="domain" description="Signal transduction histidine kinase internal region" evidence="2">
    <location>
        <begin position="180"/>
        <end position="259"/>
    </location>
</feature>
<dbReference type="OrthoDB" id="2514702at2"/>
<dbReference type="AlphaFoldDB" id="A0A430HHP7"/>
<dbReference type="PANTHER" id="PTHR34220">
    <property type="entry name" value="SENSOR HISTIDINE KINASE YPDA"/>
    <property type="match status" value="1"/>
</dbReference>
<reference evidence="3 4" key="1">
    <citation type="submission" date="2018-12" db="EMBL/GenBank/DDBJ databases">
        <authorList>
            <person name="Yang E."/>
        </authorList>
    </citation>
    <scope>NUCLEOTIDE SEQUENCE [LARGE SCALE GENOMIC DNA]</scope>
    <source>
        <strain evidence="3 4">SOD</strain>
    </source>
</reference>
<organism evidence="3 4">
    <name type="scientific">Massilia atriviolacea</name>
    <dbReference type="NCBI Taxonomy" id="2495579"/>
    <lineage>
        <taxon>Bacteria</taxon>
        <taxon>Pseudomonadati</taxon>
        <taxon>Pseudomonadota</taxon>
        <taxon>Betaproteobacteria</taxon>
        <taxon>Burkholderiales</taxon>
        <taxon>Oxalobacteraceae</taxon>
        <taxon>Telluria group</taxon>
        <taxon>Massilia</taxon>
    </lineage>
</organism>
<dbReference type="GO" id="GO:0000155">
    <property type="term" value="F:phosphorelay sensor kinase activity"/>
    <property type="evidence" value="ECO:0007669"/>
    <property type="project" value="InterPro"/>
</dbReference>
<gene>
    <name evidence="3" type="ORF">EJB06_22160</name>
</gene>
<dbReference type="SUPFAM" id="SSF55874">
    <property type="entry name" value="ATPase domain of HSP90 chaperone/DNA topoisomerase II/histidine kinase"/>
    <property type="match status" value="1"/>
</dbReference>
<accession>A0A430HHP7</accession>
<keyword evidence="4" id="KW-1185">Reference proteome</keyword>
<dbReference type="InterPro" id="IPR050640">
    <property type="entry name" value="Bact_2-comp_sensor_kinase"/>
</dbReference>
<feature type="transmembrane region" description="Helical" evidence="1">
    <location>
        <begin position="91"/>
        <end position="113"/>
    </location>
</feature>
<keyword evidence="3" id="KW-0808">Transferase</keyword>